<feature type="binding site" evidence="4">
    <location>
        <position position="222"/>
    </location>
    <ligand>
        <name>shikimate</name>
        <dbReference type="ChEBI" id="CHEBI:36208"/>
    </ligand>
</feature>
<dbReference type="Proteomes" id="UP000663918">
    <property type="component" value="Chromosome"/>
</dbReference>
<dbReference type="RefSeq" id="WP_207869777.1">
    <property type="nucleotide sequence ID" value="NZ_CP062222.1"/>
</dbReference>
<dbReference type="Pfam" id="PF03807">
    <property type="entry name" value="F420_oxidored"/>
    <property type="match status" value="1"/>
</dbReference>
<feature type="binding site" evidence="4">
    <location>
        <position position="100"/>
    </location>
    <ligand>
        <name>shikimate</name>
        <dbReference type="ChEBI" id="CHEBI:36208"/>
    </ligand>
</feature>
<dbReference type="InterPro" id="IPR028939">
    <property type="entry name" value="P5C_Rdtase_cat_N"/>
</dbReference>
<evidence type="ECO:0000256" key="4">
    <source>
        <dbReference type="HAMAP-Rule" id="MF_00222"/>
    </source>
</evidence>
<feature type="domain" description="Pyrroline-5-carboxylate reductase catalytic N-terminal" evidence="5">
    <location>
        <begin position="137"/>
        <end position="210"/>
    </location>
</feature>
<proteinExistence type="inferred from homology"/>
<feature type="binding site" evidence="4">
    <location>
        <position position="220"/>
    </location>
    <ligand>
        <name>NADP(+)</name>
        <dbReference type="ChEBI" id="CHEBI:58349"/>
    </ligand>
</feature>
<keyword evidence="8" id="KW-1185">Reference proteome</keyword>
<dbReference type="EMBL" id="CP062222">
    <property type="protein sequence ID" value="QTC90927.1"/>
    <property type="molecule type" value="Genomic_DNA"/>
</dbReference>
<feature type="binding site" evidence="4">
    <location>
        <position position="75"/>
    </location>
    <ligand>
        <name>shikimate</name>
        <dbReference type="ChEBI" id="CHEBI:36208"/>
    </ligand>
</feature>
<dbReference type="GO" id="GO:0009073">
    <property type="term" value="P:aromatic amino acid family biosynthetic process"/>
    <property type="evidence" value="ECO:0007669"/>
    <property type="project" value="UniProtKB-KW"/>
</dbReference>
<evidence type="ECO:0000256" key="2">
    <source>
        <dbReference type="ARBA" id="ARBA00023002"/>
    </source>
</evidence>
<feature type="binding site" evidence="4">
    <location>
        <position position="115"/>
    </location>
    <ligand>
        <name>shikimate</name>
        <dbReference type="ChEBI" id="CHEBI:36208"/>
    </ligand>
</feature>
<dbReference type="AlphaFoldDB" id="A0A975GV27"/>
<dbReference type="InterPro" id="IPR036291">
    <property type="entry name" value="NAD(P)-bd_dom_sf"/>
</dbReference>
<organism evidence="7 8">
    <name type="scientific">Brevundimonas goettingensis</name>
    <dbReference type="NCBI Taxonomy" id="2774190"/>
    <lineage>
        <taxon>Bacteria</taxon>
        <taxon>Pseudomonadati</taxon>
        <taxon>Pseudomonadota</taxon>
        <taxon>Alphaproteobacteria</taxon>
        <taxon>Caulobacterales</taxon>
        <taxon>Caulobacteraceae</taxon>
        <taxon>Brevundimonas</taxon>
    </lineage>
</organism>
<feature type="binding site" evidence="4">
    <location>
        <begin position="27"/>
        <end position="29"/>
    </location>
    <ligand>
        <name>shikimate</name>
        <dbReference type="ChEBI" id="CHEBI:36208"/>
    </ligand>
</feature>
<feature type="active site" description="Proton acceptor" evidence="4">
    <location>
        <position position="79"/>
    </location>
</feature>
<sequence length="280" mass="28260">MSSSVSGQTISGAAKVGGIAGNPIGHSLSPVIHNAWIAAAGMDAAYVPFAPADEAGFAALVAAGRAGLLMGINVTAPFKEQAFALADSASGAAKGSGSANVLVFRDGQVACDSTDGFGMMWAISDQAPGLTVKDRPVVILGAGGAARAAAGTLIGEGAQVRILNRSRDRAEALAADLGSSVTVVDEDEAFDGAVLVINALSIKPALDLARLAPETAVMDMTYRPVDTEFLLAARARGLRTVDGLGMLIGQAGPSFRAIFGVEPPALPLRPLLLAAIEAQK</sequence>
<name>A0A975GV27_9CAUL</name>
<comment type="catalytic activity">
    <reaction evidence="4">
        <text>shikimate + NADP(+) = 3-dehydroshikimate + NADPH + H(+)</text>
        <dbReference type="Rhea" id="RHEA:17737"/>
        <dbReference type="ChEBI" id="CHEBI:15378"/>
        <dbReference type="ChEBI" id="CHEBI:16630"/>
        <dbReference type="ChEBI" id="CHEBI:36208"/>
        <dbReference type="ChEBI" id="CHEBI:57783"/>
        <dbReference type="ChEBI" id="CHEBI:58349"/>
        <dbReference type="EC" id="1.1.1.25"/>
    </reaction>
</comment>
<comment type="similarity">
    <text evidence="4">Belongs to the shikimate dehydrogenase family.</text>
</comment>
<dbReference type="HAMAP" id="MF_00222">
    <property type="entry name" value="Shikimate_DH_AroE"/>
    <property type="match status" value="1"/>
</dbReference>
<evidence type="ECO:0000256" key="1">
    <source>
        <dbReference type="ARBA" id="ARBA00004871"/>
    </source>
</evidence>
<keyword evidence="4" id="KW-0028">Amino-acid biosynthesis</keyword>
<comment type="pathway">
    <text evidence="1 4">Metabolic intermediate biosynthesis; chorismate biosynthesis; chorismate from D-erythrose 4-phosphate and phosphoenolpyruvate: step 4/7.</text>
</comment>
<dbReference type="InterPro" id="IPR013708">
    <property type="entry name" value="Shikimate_DH-bd_N"/>
</dbReference>
<dbReference type="InterPro" id="IPR022893">
    <property type="entry name" value="Shikimate_DH_fam"/>
</dbReference>
<dbReference type="Gene3D" id="3.40.50.10860">
    <property type="entry name" value="Leucine Dehydrogenase, chain A, domain 1"/>
    <property type="match status" value="1"/>
</dbReference>
<dbReference type="GO" id="GO:0004764">
    <property type="term" value="F:shikimate 3-dehydrogenase (NADP+) activity"/>
    <property type="evidence" value="ECO:0007669"/>
    <property type="project" value="UniProtKB-UniRule"/>
</dbReference>
<evidence type="ECO:0000259" key="5">
    <source>
        <dbReference type="Pfam" id="PF03807"/>
    </source>
</evidence>
<dbReference type="SUPFAM" id="SSF53223">
    <property type="entry name" value="Aminoacid dehydrogenase-like, N-terminal domain"/>
    <property type="match status" value="1"/>
</dbReference>
<evidence type="ECO:0000259" key="6">
    <source>
        <dbReference type="Pfam" id="PF08501"/>
    </source>
</evidence>
<dbReference type="GO" id="GO:0019632">
    <property type="term" value="P:shikimate metabolic process"/>
    <property type="evidence" value="ECO:0007669"/>
    <property type="project" value="TreeGrafter"/>
</dbReference>
<keyword evidence="2 4" id="KW-0560">Oxidoreductase</keyword>
<dbReference type="SUPFAM" id="SSF51735">
    <property type="entry name" value="NAD(P)-binding Rossmann-fold domains"/>
    <property type="match status" value="1"/>
</dbReference>
<dbReference type="EC" id="1.1.1.25" evidence="4"/>
<comment type="subunit">
    <text evidence="4">Homodimer.</text>
</comment>
<evidence type="ECO:0000313" key="8">
    <source>
        <dbReference type="Proteomes" id="UP000663918"/>
    </source>
</evidence>
<dbReference type="InterPro" id="IPR046346">
    <property type="entry name" value="Aminoacid_DH-like_N_sf"/>
</dbReference>
<dbReference type="Pfam" id="PF08501">
    <property type="entry name" value="Shikimate_dh_N"/>
    <property type="match status" value="1"/>
</dbReference>
<dbReference type="PANTHER" id="PTHR21089:SF1">
    <property type="entry name" value="BIFUNCTIONAL 3-DEHYDROQUINATE DEHYDRATASE_SHIKIMATE DEHYDROGENASE, CHLOROPLASTIC"/>
    <property type="match status" value="1"/>
</dbReference>
<feature type="domain" description="Shikimate dehydrogenase substrate binding N-terminal" evidence="6">
    <location>
        <begin position="19"/>
        <end position="102"/>
    </location>
</feature>
<evidence type="ECO:0000313" key="7">
    <source>
        <dbReference type="EMBL" id="QTC90927.1"/>
    </source>
</evidence>
<protein>
    <recommendedName>
        <fullName evidence="4">Shikimate dehydrogenase (NADP(+))</fullName>
        <shortName evidence="4">SDH</shortName>
        <ecNumber evidence="4">1.1.1.25</ecNumber>
    </recommendedName>
</protein>
<dbReference type="KEGG" id="bgoe:IFJ75_17140"/>
<comment type="caution">
    <text evidence="4">Lacks conserved residue(s) required for the propagation of feature annotation.</text>
</comment>
<feature type="binding site" evidence="4">
    <location>
        <begin position="141"/>
        <end position="145"/>
    </location>
    <ligand>
        <name>NADP(+)</name>
        <dbReference type="ChEBI" id="CHEBI:58349"/>
    </ligand>
</feature>
<comment type="function">
    <text evidence="4">Involved in the biosynthesis of the chorismate, which leads to the biosynthesis of aromatic amino acids. Catalyzes the reversible NADPH linked reduction of 3-dehydroshikimate (DHSA) to yield shikimate (SA).</text>
</comment>
<accession>A0A975GV27</accession>
<feature type="binding site" evidence="4">
    <location>
        <position position="250"/>
    </location>
    <ligand>
        <name>shikimate</name>
        <dbReference type="ChEBI" id="CHEBI:36208"/>
    </ligand>
</feature>
<dbReference type="GO" id="GO:0008652">
    <property type="term" value="P:amino acid biosynthetic process"/>
    <property type="evidence" value="ECO:0007669"/>
    <property type="project" value="UniProtKB-KW"/>
</dbReference>
<gene>
    <name evidence="4" type="primary">aroE</name>
    <name evidence="7" type="ORF">IFJ75_17140</name>
</gene>
<keyword evidence="3 4" id="KW-0057">Aromatic amino acid biosynthesis</keyword>
<evidence type="ECO:0000256" key="3">
    <source>
        <dbReference type="ARBA" id="ARBA00023141"/>
    </source>
</evidence>
<dbReference type="PANTHER" id="PTHR21089">
    <property type="entry name" value="SHIKIMATE DEHYDROGENASE"/>
    <property type="match status" value="1"/>
</dbReference>
<feature type="binding site" evidence="4">
    <location>
        <position position="243"/>
    </location>
    <ligand>
        <name>NADP(+)</name>
        <dbReference type="ChEBI" id="CHEBI:58349"/>
    </ligand>
</feature>
<dbReference type="GO" id="GO:0009423">
    <property type="term" value="P:chorismate biosynthetic process"/>
    <property type="evidence" value="ECO:0007669"/>
    <property type="project" value="UniProtKB-UniRule"/>
</dbReference>
<keyword evidence="4" id="KW-0521">NADP</keyword>
<reference evidence="7" key="1">
    <citation type="submission" date="2020-09" db="EMBL/GenBank/DDBJ databases">
        <title>Brevundimonas sp. LVF2 isolated from a puddle in Goettingen, Germany.</title>
        <authorList>
            <person name="Friedrich I."/>
            <person name="Klassen A."/>
            <person name="Hannes N."/>
            <person name="Schneider D."/>
            <person name="Hertel R."/>
            <person name="Daniel R."/>
        </authorList>
    </citation>
    <scope>NUCLEOTIDE SEQUENCE</scope>
    <source>
        <strain evidence="7">LVF2</strain>
    </source>
</reference>
<dbReference type="Gene3D" id="3.40.50.720">
    <property type="entry name" value="NAD(P)-binding Rossmann-like Domain"/>
    <property type="match status" value="1"/>
</dbReference>